<dbReference type="GO" id="GO:0055070">
    <property type="term" value="P:copper ion homeostasis"/>
    <property type="evidence" value="ECO:0007669"/>
    <property type="project" value="TreeGrafter"/>
</dbReference>
<dbReference type="Gene3D" id="3.40.1110.10">
    <property type="entry name" value="Calcium-transporting ATPase, cytoplasmic domain N"/>
    <property type="match status" value="1"/>
</dbReference>
<dbReference type="Pfam" id="PF00702">
    <property type="entry name" value="Hydrolase"/>
    <property type="match status" value="1"/>
</dbReference>
<dbReference type="InterPro" id="IPR018303">
    <property type="entry name" value="ATPase_P-typ_P_site"/>
</dbReference>
<evidence type="ECO:0000256" key="2">
    <source>
        <dbReference type="ARBA" id="ARBA00006024"/>
    </source>
</evidence>
<evidence type="ECO:0000259" key="14">
    <source>
        <dbReference type="Pfam" id="PF00122"/>
    </source>
</evidence>
<comment type="caution">
    <text evidence="16">The sequence shown here is derived from an EMBL/GenBank/DDBJ whole genome shotgun (WGS) entry which is preliminary data.</text>
</comment>
<evidence type="ECO:0000256" key="11">
    <source>
        <dbReference type="ARBA" id="ARBA00023065"/>
    </source>
</evidence>
<keyword evidence="10 13" id="KW-1133">Transmembrane helix</keyword>
<dbReference type="PANTHER" id="PTHR43520:SF5">
    <property type="entry name" value="CATION-TRANSPORTING P-TYPE ATPASE-RELATED"/>
    <property type="match status" value="1"/>
</dbReference>
<dbReference type="OrthoDB" id="2490525at2"/>
<feature type="transmembrane region" description="Helical" evidence="13">
    <location>
        <begin position="177"/>
        <end position="198"/>
    </location>
</feature>
<dbReference type="InterPro" id="IPR059000">
    <property type="entry name" value="ATPase_P-type_domA"/>
</dbReference>
<protein>
    <submittedName>
        <fullName evidence="16">HAD-IC family P-type ATPase</fullName>
    </submittedName>
</protein>
<dbReference type="Pfam" id="PF00122">
    <property type="entry name" value="E1-E2_ATPase"/>
    <property type="match status" value="1"/>
</dbReference>
<gene>
    <name evidence="16" type="ORF">GF068_04355</name>
</gene>
<dbReference type="PROSITE" id="PS00154">
    <property type="entry name" value="ATPASE_E1_E2"/>
    <property type="match status" value="1"/>
</dbReference>
<keyword evidence="3" id="KW-0813">Transport</keyword>
<dbReference type="SUPFAM" id="SSF56784">
    <property type="entry name" value="HAD-like"/>
    <property type="match status" value="1"/>
</dbReference>
<dbReference type="PANTHER" id="PTHR43520">
    <property type="entry name" value="ATP7, ISOFORM B"/>
    <property type="match status" value="1"/>
</dbReference>
<organism evidence="16 17">
    <name type="scientific">Polyangium spumosum</name>
    <dbReference type="NCBI Taxonomy" id="889282"/>
    <lineage>
        <taxon>Bacteria</taxon>
        <taxon>Pseudomonadati</taxon>
        <taxon>Myxococcota</taxon>
        <taxon>Polyangia</taxon>
        <taxon>Polyangiales</taxon>
        <taxon>Polyangiaceae</taxon>
        <taxon>Polyangium</taxon>
    </lineage>
</organism>
<feature type="transmembrane region" description="Helical" evidence="13">
    <location>
        <begin position="744"/>
        <end position="768"/>
    </location>
</feature>
<evidence type="ECO:0000256" key="6">
    <source>
        <dbReference type="ARBA" id="ARBA00022692"/>
    </source>
</evidence>
<dbReference type="NCBIfam" id="TIGR01494">
    <property type="entry name" value="ATPase_P-type"/>
    <property type="match status" value="1"/>
</dbReference>
<dbReference type="InterPro" id="IPR036412">
    <property type="entry name" value="HAD-like_sf"/>
</dbReference>
<feature type="domain" description="Putative metal-binding" evidence="15">
    <location>
        <begin position="26"/>
        <end position="75"/>
    </location>
</feature>
<dbReference type="InterPro" id="IPR023299">
    <property type="entry name" value="ATPase_P-typ_cyto_dom_N"/>
</dbReference>
<feature type="transmembrane region" description="Helical" evidence="13">
    <location>
        <begin position="457"/>
        <end position="477"/>
    </location>
</feature>
<keyword evidence="6 13" id="KW-0812">Transmembrane</keyword>
<evidence type="ECO:0000256" key="12">
    <source>
        <dbReference type="ARBA" id="ARBA00023136"/>
    </source>
</evidence>
<dbReference type="GO" id="GO:0043682">
    <property type="term" value="F:P-type divalent copper transporter activity"/>
    <property type="evidence" value="ECO:0007669"/>
    <property type="project" value="TreeGrafter"/>
</dbReference>
<dbReference type="AlphaFoldDB" id="A0A6N7PLY2"/>
<dbReference type="Gene3D" id="3.30.70.100">
    <property type="match status" value="1"/>
</dbReference>
<feature type="transmembrane region" description="Helical" evidence="13">
    <location>
        <begin position="242"/>
        <end position="265"/>
    </location>
</feature>
<dbReference type="InterPro" id="IPR008250">
    <property type="entry name" value="ATPase_P-typ_transduc_dom_A_sf"/>
</dbReference>
<evidence type="ECO:0000259" key="15">
    <source>
        <dbReference type="Pfam" id="PF12156"/>
    </source>
</evidence>
<comment type="similarity">
    <text evidence="2">Belongs to the cation transport ATPase (P-type) (TC 3.A.3) family. Type IB subfamily.</text>
</comment>
<feature type="domain" description="P-type ATPase A" evidence="14">
    <location>
        <begin position="312"/>
        <end position="386"/>
    </location>
</feature>
<proteinExistence type="inferred from homology"/>
<evidence type="ECO:0000256" key="9">
    <source>
        <dbReference type="ARBA" id="ARBA00022967"/>
    </source>
</evidence>
<evidence type="ECO:0000256" key="8">
    <source>
        <dbReference type="ARBA" id="ARBA00022842"/>
    </source>
</evidence>
<dbReference type="SUPFAM" id="SSF81653">
    <property type="entry name" value="Calcium ATPase, transduction domain A"/>
    <property type="match status" value="1"/>
</dbReference>
<keyword evidence="17" id="KW-1185">Reference proteome</keyword>
<dbReference type="EMBL" id="WJIE01000001">
    <property type="protein sequence ID" value="MRG91154.1"/>
    <property type="molecule type" value="Genomic_DNA"/>
</dbReference>
<dbReference type="InterPro" id="IPR036163">
    <property type="entry name" value="HMA_dom_sf"/>
</dbReference>
<keyword evidence="5" id="KW-0597">Phosphoprotein</keyword>
<keyword evidence="12 13" id="KW-0472">Membrane</keyword>
<dbReference type="InterPro" id="IPR021993">
    <property type="entry name" value="ATPase-cat-bd"/>
</dbReference>
<keyword evidence="7" id="KW-0479">Metal-binding</keyword>
<evidence type="ECO:0000256" key="4">
    <source>
        <dbReference type="ARBA" id="ARBA00022475"/>
    </source>
</evidence>
<evidence type="ECO:0000256" key="10">
    <source>
        <dbReference type="ARBA" id="ARBA00022989"/>
    </source>
</evidence>
<keyword evidence="4" id="KW-1003">Cell membrane</keyword>
<feature type="transmembrane region" description="Helical" evidence="13">
    <location>
        <begin position="423"/>
        <end position="445"/>
    </location>
</feature>
<dbReference type="GO" id="GO:0016887">
    <property type="term" value="F:ATP hydrolysis activity"/>
    <property type="evidence" value="ECO:0007669"/>
    <property type="project" value="InterPro"/>
</dbReference>
<reference evidence="16 17" key="1">
    <citation type="submission" date="2019-10" db="EMBL/GenBank/DDBJ databases">
        <title>A soil myxobacterium in the family Polyangiaceae.</title>
        <authorList>
            <person name="Li Y."/>
            <person name="Wang J."/>
        </authorList>
    </citation>
    <scope>NUCLEOTIDE SEQUENCE [LARGE SCALE GENOMIC DNA]</scope>
    <source>
        <strain evidence="16 17">DSM 14734</strain>
    </source>
</reference>
<evidence type="ECO:0000256" key="5">
    <source>
        <dbReference type="ARBA" id="ARBA00022553"/>
    </source>
</evidence>
<dbReference type="GO" id="GO:0005886">
    <property type="term" value="C:plasma membrane"/>
    <property type="evidence" value="ECO:0007669"/>
    <property type="project" value="UniProtKB-SubCell"/>
</dbReference>
<keyword evidence="11" id="KW-0406">Ion transport</keyword>
<feature type="transmembrane region" description="Helical" evidence="13">
    <location>
        <begin position="210"/>
        <end position="230"/>
    </location>
</feature>
<keyword evidence="8" id="KW-0460">Magnesium</keyword>
<keyword evidence="9" id="KW-1278">Translocase</keyword>
<dbReference type="Gene3D" id="3.40.50.1000">
    <property type="entry name" value="HAD superfamily/HAD-like"/>
    <property type="match status" value="1"/>
</dbReference>
<comment type="subcellular location">
    <subcellularLocation>
        <location evidence="1">Cell membrane</location>
        <topology evidence="1">Multi-pass membrane protein</topology>
    </subcellularLocation>
</comment>
<evidence type="ECO:0000256" key="13">
    <source>
        <dbReference type="SAM" id="Phobius"/>
    </source>
</evidence>
<feature type="transmembrane region" description="Helical" evidence="13">
    <location>
        <begin position="271"/>
        <end position="289"/>
    </location>
</feature>
<evidence type="ECO:0000313" key="16">
    <source>
        <dbReference type="EMBL" id="MRG91154.1"/>
    </source>
</evidence>
<dbReference type="Pfam" id="PF12156">
    <property type="entry name" value="ATPase-cat_bd"/>
    <property type="match status" value="1"/>
</dbReference>
<dbReference type="SUPFAM" id="SSF55008">
    <property type="entry name" value="HMA, heavy metal-associated domain"/>
    <property type="match status" value="1"/>
</dbReference>
<dbReference type="GO" id="GO:0005524">
    <property type="term" value="F:ATP binding"/>
    <property type="evidence" value="ECO:0007669"/>
    <property type="project" value="InterPro"/>
</dbReference>
<evidence type="ECO:0000313" key="17">
    <source>
        <dbReference type="Proteomes" id="UP000440224"/>
    </source>
</evidence>
<accession>A0A6N7PLY2</accession>
<evidence type="ECO:0000256" key="3">
    <source>
        <dbReference type="ARBA" id="ARBA00022448"/>
    </source>
</evidence>
<dbReference type="InterPro" id="IPR023214">
    <property type="entry name" value="HAD_sf"/>
</dbReference>
<dbReference type="CDD" id="cd00371">
    <property type="entry name" value="HMA"/>
    <property type="match status" value="1"/>
</dbReference>
<evidence type="ECO:0000256" key="7">
    <source>
        <dbReference type="ARBA" id="ARBA00022723"/>
    </source>
</evidence>
<evidence type="ECO:0000256" key="1">
    <source>
        <dbReference type="ARBA" id="ARBA00004651"/>
    </source>
</evidence>
<dbReference type="GO" id="GO:0005507">
    <property type="term" value="F:copper ion binding"/>
    <property type="evidence" value="ECO:0007669"/>
    <property type="project" value="TreeGrafter"/>
</dbReference>
<feature type="transmembrane region" description="Helical" evidence="13">
    <location>
        <begin position="774"/>
        <end position="792"/>
    </location>
</feature>
<dbReference type="Proteomes" id="UP000440224">
    <property type="component" value="Unassembled WGS sequence"/>
</dbReference>
<name>A0A6N7PLY2_9BACT</name>
<dbReference type="InterPro" id="IPR001757">
    <property type="entry name" value="P_typ_ATPase"/>
</dbReference>
<dbReference type="InterPro" id="IPR006121">
    <property type="entry name" value="HMA_dom"/>
</dbReference>
<sequence length="816" mass="86637">MNPPAIELVRSLLTGPPMIPEPRDSRCLHCGGPLPAAAQEGFCCAGCRFVHDLLHEEQLERYYALRGDKGEAVTAVAAGRDQKWLEPLEAELGRAEGLHRLELDVQGLSCAACVWLIEQLFRREPGGAGVVVNPALGRIRLTVSRAFPLRRFVARVESCGYLLGPKLKSEESPSNGLLLRMGIAVALAMNGMILAISVYAGLSEGPLHRLFLALSFALATASVLVGGSYFGKTALAGLRRGVLHLDLPIALGILLAYASSTWGWLAHGLTTYFDTLTVFVALMLVGRFLQMRLIERNQKRLLESDGAEGIYTRRLEGDAVVLRRAVEIREGDTLVLAPGDVVPVPAAILGGEDASFSLDWVNGESAPRVFRAGGTVPAGAFLSGTRALTVRADADFAAGSLVDLLRAPPGEGRDERGGGYWRTFARVYVAAVLVIAAIALGIGYLATHDARAALERVTAVLIVTCPCAFGIATPLAYELVSAKLRRAGLFVRSASFLDRAALIRTVVFDKTGTLTTGKLRIEDTSPASLLSPEEKRILKNLAARSTHPKSAALAAALGTDEFAQELDAREVTGRGVEVLHEGHLYRLGASAWIDPAATDGDADVAFGKDGRILCAFHTVEDLRPDAAAEVHALRAMGYDVGILSGDLEERALRVAAVCGITPEKTVSGKSAQEKAQWVREHDRGDLLFLGDGINDALVATEATASGTPAIDRPFLAARADFYLVTPGLSPVRNALASAQRLRRVLGITLSIALAYNVVTVALSCAGFMTPLLCAVLMPLSSLSTILAVLFLLGEKVPAADAAACPLPPPGARLRTA</sequence>